<dbReference type="EMBL" id="BEYU01000006">
    <property type="protein sequence ID" value="GBG24497.1"/>
    <property type="molecule type" value="Genomic_DNA"/>
</dbReference>
<dbReference type="Pfam" id="PF00307">
    <property type="entry name" value="CH"/>
    <property type="match status" value="1"/>
</dbReference>
<dbReference type="InterPro" id="IPR035969">
    <property type="entry name" value="Rab-GAP_TBC_sf"/>
</dbReference>
<accession>A0A2R5G0E3</accession>
<dbReference type="SMART" id="SM00033">
    <property type="entry name" value="CH"/>
    <property type="match status" value="1"/>
</dbReference>
<dbReference type="Gene3D" id="1.10.472.80">
    <property type="entry name" value="Ypt/Rab-GAP domain of gyp1p, domain 3"/>
    <property type="match status" value="1"/>
</dbReference>
<dbReference type="InterPro" id="IPR000195">
    <property type="entry name" value="Rab-GAP-TBC_dom"/>
</dbReference>
<dbReference type="PANTHER" id="PTHR47219">
    <property type="entry name" value="RAB GTPASE-ACTIVATING PROTEIN 1-LIKE"/>
    <property type="match status" value="1"/>
</dbReference>
<dbReference type="InterPro" id="IPR001715">
    <property type="entry name" value="CH_dom"/>
</dbReference>
<feature type="domain" description="Rab-GAP TBC" evidence="3">
    <location>
        <begin position="955"/>
        <end position="1152"/>
    </location>
</feature>
<dbReference type="PROSITE" id="PS50086">
    <property type="entry name" value="TBC_RABGAP"/>
    <property type="match status" value="1"/>
</dbReference>
<dbReference type="InParanoid" id="A0A2R5G0E3"/>
<dbReference type="GO" id="GO:0031267">
    <property type="term" value="F:small GTPase binding"/>
    <property type="evidence" value="ECO:0007669"/>
    <property type="project" value="TreeGrafter"/>
</dbReference>
<dbReference type="GO" id="GO:0005096">
    <property type="term" value="F:GTPase activator activity"/>
    <property type="evidence" value="ECO:0007669"/>
    <property type="project" value="TreeGrafter"/>
</dbReference>
<protein>
    <submittedName>
        <fullName evidence="4">TBC1 domain family member 8B</fullName>
    </submittedName>
</protein>
<feature type="region of interest" description="Disordered" evidence="1">
    <location>
        <begin position="994"/>
        <end position="1013"/>
    </location>
</feature>
<name>A0A2R5G0E3_9STRA</name>
<proteinExistence type="predicted"/>
<dbReference type="Proteomes" id="UP000241890">
    <property type="component" value="Unassembled WGS sequence"/>
</dbReference>
<dbReference type="CDD" id="cd00014">
    <property type="entry name" value="CH_SF"/>
    <property type="match status" value="1"/>
</dbReference>
<dbReference type="PRINTS" id="PR00888">
    <property type="entry name" value="SM22CALPONIN"/>
</dbReference>
<dbReference type="Gene3D" id="1.10.418.10">
    <property type="entry name" value="Calponin-like domain"/>
    <property type="match status" value="1"/>
</dbReference>
<dbReference type="InterPro" id="IPR050302">
    <property type="entry name" value="Rab_GAP_TBC_domain"/>
</dbReference>
<dbReference type="SMART" id="SM00164">
    <property type="entry name" value="TBC"/>
    <property type="match status" value="1"/>
</dbReference>
<feature type="compositionally biased region" description="Acidic residues" evidence="1">
    <location>
        <begin position="30"/>
        <end position="39"/>
    </location>
</feature>
<dbReference type="InterPro" id="IPR003096">
    <property type="entry name" value="SM22_calponin"/>
</dbReference>
<evidence type="ECO:0000259" key="3">
    <source>
        <dbReference type="PROSITE" id="PS50086"/>
    </source>
</evidence>
<evidence type="ECO:0000259" key="2">
    <source>
        <dbReference type="PROSITE" id="PS50021"/>
    </source>
</evidence>
<dbReference type="SUPFAM" id="SSF47923">
    <property type="entry name" value="Ypt/Rab-GAP domain of gyp1p"/>
    <property type="match status" value="2"/>
</dbReference>
<dbReference type="Pfam" id="PF00566">
    <property type="entry name" value="RabGAP-TBC"/>
    <property type="match status" value="1"/>
</dbReference>
<feature type="domain" description="Calponin-homology (CH)" evidence="2">
    <location>
        <begin position="499"/>
        <end position="616"/>
    </location>
</feature>
<keyword evidence="5" id="KW-1185">Reference proteome</keyword>
<gene>
    <name evidence="4" type="ORF">FCC1311_007152</name>
</gene>
<dbReference type="PANTHER" id="PTHR47219:SF20">
    <property type="entry name" value="TBC1 DOMAIN FAMILY MEMBER 2B"/>
    <property type="match status" value="1"/>
</dbReference>
<evidence type="ECO:0000313" key="5">
    <source>
        <dbReference type="Proteomes" id="UP000241890"/>
    </source>
</evidence>
<dbReference type="OrthoDB" id="193263at2759"/>
<organism evidence="4 5">
    <name type="scientific">Hondaea fermentalgiana</name>
    <dbReference type="NCBI Taxonomy" id="2315210"/>
    <lineage>
        <taxon>Eukaryota</taxon>
        <taxon>Sar</taxon>
        <taxon>Stramenopiles</taxon>
        <taxon>Bigyra</taxon>
        <taxon>Labyrinthulomycetes</taxon>
        <taxon>Thraustochytrida</taxon>
        <taxon>Thraustochytriidae</taxon>
        <taxon>Hondaea</taxon>
    </lineage>
</organism>
<dbReference type="InterPro" id="IPR036872">
    <property type="entry name" value="CH_dom_sf"/>
</dbReference>
<dbReference type="PROSITE" id="PS50021">
    <property type="entry name" value="CH"/>
    <property type="match status" value="1"/>
</dbReference>
<evidence type="ECO:0000313" key="4">
    <source>
        <dbReference type="EMBL" id="GBG24497.1"/>
    </source>
</evidence>
<evidence type="ECO:0000256" key="1">
    <source>
        <dbReference type="SAM" id="MobiDB-lite"/>
    </source>
</evidence>
<feature type="region of interest" description="Disordered" evidence="1">
    <location>
        <begin position="1"/>
        <end position="69"/>
    </location>
</feature>
<dbReference type="SUPFAM" id="SSF47576">
    <property type="entry name" value="Calponin-homology domain, CH-domain"/>
    <property type="match status" value="1"/>
</dbReference>
<feature type="region of interest" description="Disordered" evidence="1">
    <location>
        <begin position="779"/>
        <end position="807"/>
    </location>
</feature>
<reference evidence="4 5" key="1">
    <citation type="submission" date="2017-12" db="EMBL/GenBank/DDBJ databases">
        <title>Sequencing, de novo assembly and annotation of complete genome of a new Thraustochytrid species, strain FCC1311.</title>
        <authorList>
            <person name="Sedici K."/>
            <person name="Godart F."/>
            <person name="Aiese Cigliano R."/>
            <person name="Sanseverino W."/>
            <person name="Barakat M."/>
            <person name="Ortet P."/>
            <person name="Marechal E."/>
            <person name="Cagnac O."/>
            <person name="Amato A."/>
        </authorList>
    </citation>
    <scope>NUCLEOTIDE SEQUENCE [LARGE SCALE GENOMIC DNA]</scope>
</reference>
<sequence length="1298" mass="142220">MASQEMAPSTPEAGKQRAWGVDTYGKWDNLDSDSDSDEREEAKGEGDLARATATSTSKTLPKDGARPAQQHATHFDFGDGKLDILENNLATELLEEATRKRIRSLDQGKSEIWQVVVRKLRVWSASSEIVSETGEPRPCRPFAVTISCLYPEGRLLAQHLCDPPERPPQGPQVFQLLARAFLNPTAGAQRRPKAVTFADVALAGALYRGLESLGIETSQLSESEGLDEVVAKFSTLLVQKDIASIGPTSENPGLLASLPSKTGISTLRSVYAAAADLARAAPWKAWHERRLFKLSVSKDPLASNGNAYLSVLGRDGGGTFGLALFFSKLDAEARLVPEGEKLYTRPEEPRCAFTGQSEKDLGHALKRTKPRKMDLRTGKELVYADANALRSHWPAVRKFAIALDEFEAGRARGRKYWLGKEATILFEDATLLPFDDLDSIDKEGFAVVSAEEAPTLGKQRFPVFLHFKDGSPVTMNEEVLAWLERAARVTESLFRDGAWEASPPFATRVEITLEGGESETMDVILEERFPSTFHDSLRSGVRLCQTVNAIWPRTISKIRRGMTPQVQSENVNRYLDACRRLGLADEELFRAEDLVAGTNLDKVAQNVLALRKLVHAKVPHQDLQMLLIHVAGTRRKFRESTLSGNKGSSHAQAKSLLESRNVIPHAMRSGAPPTRPHWRQRRPPPPPTVAEQKELFEAGTLRTDSLDESAWIGQNAEMQRGAYSPSVCSVSSASSLSTLESWAGAGSSSANTGSASAGQLNTMAILEAAFHTGTMVSHLVESRRRQRRGSTSSGATRKPTRSGSFGDDFEAIDAASLELAALVMEDSASQAESTGSFCDLEAEPYHEDSEWILLQEPMAKSSSAADAGAGPRQALSAGRLEAIFAKRLEEDEAREAVWGHVLDQEQMQVLRAPWRGAVLRSTETVAFPPKDGDDGIDENAFTMDADRVRALLIRGVPAELRAEVWLLCSGAMKRMAVRRNYYLKLVQSAGTLGEEDENEVGGSSPANAVDAKGQAARSRVLGALQRRNSGVVDPQGRLASLAEFTCRYCSEEAAFWLATQVCEYMVPLDHFASGLSAAVDQYVLSCLLHDAFPQEMAHLQKVCKTAQAPGQEAPPLVARLPLMDWVQRLWVCAQDIPTELTMRIWDLFVFDGERVLFACTLALVAQARTQLLKTRSLEEARKCLCETAAEAARDATAFCHLVVTHSVSPTQLNTLRNRYVGLVSAKIARHVCSGQQGAGSAMKSQSTASHIRRALLRFQKNQRTYLRKMQPRSVDSLANLVATYYHRGGFEAGKTTVA</sequence>
<comment type="caution">
    <text evidence="4">The sequence shown here is derived from an EMBL/GenBank/DDBJ whole genome shotgun (WGS) entry which is preliminary data.</text>
</comment>
<feature type="region of interest" description="Disordered" evidence="1">
    <location>
        <begin position="666"/>
        <end position="690"/>
    </location>
</feature>